<keyword evidence="6" id="KW-0472">Membrane</keyword>
<evidence type="ECO:0000259" key="7">
    <source>
        <dbReference type="PROSITE" id="PS50111"/>
    </source>
</evidence>
<dbReference type="SMART" id="SM00283">
    <property type="entry name" value="MA"/>
    <property type="match status" value="1"/>
</dbReference>
<evidence type="ECO:0000313" key="10">
    <source>
        <dbReference type="Proteomes" id="UP000299580"/>
    </source>
</evidence>
<dbReference type="PANTHER" id="PTHR43531">
    <property type="entry name" value="PROTEIN ICFG"/>
    <property type="match status" value="1"/>
</dbReference>
<dbReference type="FunFam" id="1.10.287.950:FF:000001">
    <property type="entry name" value="Methyl-accepting chemotaxis sensory transducer"/>
    <property type="match status" value="1"/>
</dbReference>
<dbReference type="GO" id="GO:0004888">
    <property type="term" value="F:transmembrane signaling receptor activity"/>
    <property type="evidence" value="ECO:0007669"/>
    <property type="project" value="InterPro"/>
</dbReference>
<reference evidence="9 10" key="1">
    <citation type="submission" date="2018-11" db="EMBL/GenBank/DDBJ databases">
        <title>Genome sequences of Brenneria nigrifluens and Brenneria rubrifaciens.</title>
        <authorList>
            <person name="Poret-Peterson A.T."/>
            <person name="McClean A.E."/>
            <person name="Kluepfel D.A."/>
        </authorList>
    </citation>
    <scope>NUCLEOTIDE SEQUENCE [LARGE SCALE GENOMIC DNA]</scope>
    <source>
        <strain evidence="9 10">6D370</strain>
    </source>
</reference>
<dbReference type="Proteomes" id="UP000299580">
    <property type="component" value="Chromosome"/>
</dbReference>
<dbReference type="PROSITE" id="PS50885">
    <property type="entry name" value="HAMP"/>
    <property type="match status" value="1"/>
</dbReference>
<dbReference type="SMART" id="SM00304">
    <property type="entry name" value="HAMP"/>
    <property type="match status" value="1"/>
</dbReference>
<dbReference type="InterPro" id="IPR051310">
    <property type="entry name" value="MCP_chemotaxis"/>
</dbReference>
<keyword evidence="6" id="KW-1133">Transmembrane helix</keyword>
<dbReference type="Pfam" id="PF00672">
    <property type="entry name" value="HAMP"/>
    <property type="match status" value="1"/>
</dbReference>
<sequence>MSLANWRIGYRLGAGFSFLILMLLIVGSITISKLTDFNRKMESIVSEVYPLTVKGNQLIEELSRYLNNQQLLLLLESEAEIKKQLEVTKESTPKISRLMDDLQKSVSDDESQAILQSIAEIRRDYLASANKLIASIVERNISAASNEYFNVTRVTQQKYTKKVSDFIDVQNDKMAASAKMVSTSYREALILLTIIMAVSVIACLIIASLITRSVTHPIKEALVVAENVARGDLTSEIRINRKDETGMLLAALHHMNTSLRQIVSQVRDGAETISSAASQIAAGNQDLSARTEEQASSLEETASSMEQLTSTIKNTADNTLQATELAASTSETVKKSGDMMARVTQEMRGIRDSSQRMSEIIGVIDGIAFQTNILALNAAVEAARAGEQGRGFAVVASEVRALAQRSATAAKEIKELIDDSFHKVQAGMGLVEETGVTMNSLVMNVQGVNGIISEISQASREQSDGVNQINLAVGQIDTTTQQNAALVEESAAAALSLQDQAHSLTQTVSLFKLGTGYTASTVVKKPETPVAPVLLAANGAAGTREKKAGDSAEWTSF</sequence>
<evidence type="ECO:0000256" key="4">
    <source>
        <dbReference type="ARBA" id="ARBA00029447"/>
    </source>
</evidence>
<dbReference type="InterPro" id="IPR004090">
    <property type="entry name" value="Chemotax_Me-accpt_rcpt"/>
</dbReference>
<dbReference type="Gene3D" id="1.10.287.950">
    <property type="entry name" value="Methyl-accepting chemotaxis protein"/>
    <property type="match status" value="1"/>
</dbReference>
<dbReference type="KEGG" id="brb:EH207_07095"/>
<evidence type="ECO:0000256" key="5">
    <source>
        <dbReference type="PROSITE-ProRule" id="PRU00284"/>
    </source>
</evidence>
<gene>
    <name evidence="9" type="ORF">EH207_07095</name>
</gene>
<keyword evidence="3 5" id="KW-0807">Transducer</keyword>
<comment type="similarity">
    <text evidence="4">Belongs to the methyl-accepting chemotaxis (MCP) protein family.</text>
</comment>
<dbReference type="InterPro" id="IPR024478">
    <property type="entry name" value="HlyB_4HB_MCP"/>
</dbReference>
<dbReference type="CDD" id="cd11386">
    <property type="entry name" value="MCP_signal"/>
    <property type="match status" value="1"/>
</dbReference>
<keyword evidence="2" id="KW-0145">Chemotaxis</keyword>
<dbReference type="GO" id="GO:0005886">
    <property type="term" value="C:plasma membrane"/>
    <property type="evidence" value="ECO:0007669"/>
    <property type="project" value="TreeGrafter"/>
</dbReference>
<dbReference type="EMBL" id="CP034035">
    <property type="protein sequence ID" value="QCR08297.1"/>
    <property type="molecule type" value="Genomic_DNA"/>
</dbReference>
<protein>
    <submittedName>
        <fullName evidence="9">HAMP domain-containing protein</fullName>
    </submittedName>
</protein>
<name>A0A4P8QMR6_9GAMM</name>
<feature type="domain" description="Methyl-accepting transducer" evidence="7">
    <location>
        <begin position="269"/>
        <end position="498"/>
    </location>
</feature>
<keyword evidence="6" id="KW-0812">Transmembrane</keyword>
<dbReference type="GO" id="GO:0006935">
    <property type="term" value="P:chemotaxis"/>
    <property type="evidence" value="ECO:0007669"/>
    <property type="project" value="UniProtKB-KW"/>
</dbReference>
<comment type="subcellular location">
    <subcellularLocation>
        <location evidence="1">Membrane</location>
    </subcellularLocation>
</comment>
<evidence type="ECO:0000256" key="3">
    <source>
        <dbReference type="ARBA" id="ARBA00023224"/>
    </source>
</evidence>
<dbReference type="SUPFAM" id="SSF58104">
    <property type="entry name" value="Methyl-accepting chemotaxis protein (MCP) signaling domain"/>
    <property type="match status" value="1"/>
</dbReference>
<accession>A0A4P8QMR6</accession>
<dbReference type="InterPro" id="IPR047347">
    <property type="entry name" value="YvaQ-like_sensor"/>
</dbReference>
<dbReference type="GO" id="GO:0007165">
    <property type="term" value="P:signal transduction"/>
    <property type="evidence" value="ECO:0007669"/>
    <property type="project" value="UniProtKB-KW"/>
</dbReference>
<dbReference type="RefSeq" id="WP_137713341.1">
    <property type="nucleotide sequence ID" value="NZ_CP034035.1"/>
</dbReference>
<dbReference type="PROSITE" id="PS50111">
    <property type="entry name" value="CHEMOTAXIS_TRANSDUC_2"/>
    <property type="match status" value="1"/>
</dbReference>
<dbReference type="CDD" id="cd06225">
    <property type="entry name" value="HAMP"/>
    <property type="match status" value="1"/>
</dbReference>
<dbReference type="AlphaFoldDB" id="A0A4P8QMR6"/>
<dbReference type="Pfam" id="PF00015">
    <property type="entry name" value="MCPsignal"/>
    <property type="match status" value="1"/>
</dbReference>
<feature type="transmembrane region" description="Helical" evidence="6">
    <location>
        <begin position="189"/>
        <end position="210"/>
    </location>
</feature>
<dbReference type="PRINTS" id="PR00260">
    <property type="entry name" value="CHEMTRNSDUCR"/>
</dbReference>
<organism evidence="9 10">
    <name type="scientific">Brenneria rubrifaciens</name>
    <dbReference type="NCBI Taxonomy" id="55213"/>
    <lineage>
        <taxon>Bacteria</taxon>
        <taxon>Pseudomonadati</taxon>
        <taxon>Pseudomonadota</taxon>
        <taxon>Gammaproteobacteria</taxon>
        <taxon>Enterobacterales</taxon>
        <taxon>Pectobacteriaceae</taxon>
        <taxon>Brenneria</taxon>
    </lineage>
</organism>
<evidence type="ECO:0000259" key="8">
    <source>
        <dbReference type="PROSITE" id="PS50885"/>
    </source>
</evidence>
<keyword evidence="10" id="KW-1185">Reference proteome</keyword>
<dbReference type="Pfam" id="PF12729">
    <property type="entry name" value="4HB_MCP_1"/>
    <property type="match status" value="1"/>
</dbReference>
<evidence type="ECO:0000313" key="9">
    <source>
        <dbReference type="EMBL" id="QCR08297.1"/>
    </source>
</evidence>
<dbReference type="InterPro" id="IPR004089">
    <property type="entry name" value="MCPsignal_dom"/>
</dbReference>
<evidence type="ECO:0000256" key="2">
    <source>
        <dbReference type="ARBA" id="ARBA00022500"/>
    </source>
</evidence>
<feature type="transmembrane region" description="Helical" evidence="6">
    <location>
        <begin position="12"/>
        <end position="31"/>
    </location>
</feature>
<feature type="domain" description="HAMP" evidence="8">
    <location>
        <begin position="212"/>
        <end position="264"/>
    </location>
</feature>
<proteinExistence type="inferred from homology"/>
<evidence type="ECO:0000256" key="1">
    <source>
        <dbReference type="ARBA" id="ARBA00004370"/>
    </source>
</evidence>
<evidence type="ECO:0000256" key="6">
    <source>
        <dbReference type="SAM" id="Phobius"/>
    </source>
</evidence>
<dbReference type="CDD" id="cd19411">
    <property type="entry name" value="MCP2201-like_sensor"/>
    <property type="match status" value="1"/>
</dbReference>
<dbReference type="PANTHER" id="PTHR43531:SF5">
    <property type="entry name" value="METHYL-ACCEPTING CHEMOTAXIS PROTEIN III"/>
    <property type="match status" value="1"/>
</dbReference>
<dbReference type="OrthoDB" id="8724574at2"/>
<dbReference type="InterPro" id="IPR003660">
    <property type="entry name" value="HAMP_dom"/>
</dbReference>